<evidence type="ECO:0000256" key="1">
    <source>
        <dbReference type="SAM" id="MobiDB-lite"/>
    </source>
</evidence>
<gene>
    <name evidence="3" type="ORF">I6G38_05505</name>
</gene>
<feature type="chain" id="PRO_5032438695" evidence="2">
    <location>
        <begin position="26"/>
        <end position="90"/>
    </location>
</feature>
<reference evidence="3 4" key="1">
    <citation type="submission" date="2020-12" db="EMBL/GenBank/DDBJ databases">
        <title>FDA dAtabase for Regulatory Grade micrObial Sequences (FDA-ARGOS): Supporting development and validation of Infectious Disease Dx tests.</title>
        <authorList>
            <person name="Sproer C."/>
            <person name="Gronow S."/>
            <person name="Severitt S."/>
            <person name="Schroder I."/>
            <person name="Tallon L."/>
            <person name="Sadzewicz L."/>
            <person name="Zhao X."/>
            <person name="Boylan J."/>
            <person name="Ott S."/>
            <person name="Bowen H."/>
            <person name="Vavikolanu K."/>
            <person name="Mehta A."/>
            <person name="Aluvathingal J."/>
            <person name="Nadendla S."/>
            <person name="Lowell S."/>
            <person name="Myers T."/>
            <person name="Yan Y."/>
            <person name="Sichtig H."/>
        </authorList>
    </citation>
    <scope>NUCLEOTIDE SEQUENCE [LARGE SCALE GENOMIC DNA]</scope>
    <source>
        <strain evidence="3 4">FDAARGOS_881</strain>
    </source>
</reference>
<evidence type="ECO:0000313" key="3">
    <source>
        <dbReference type="EMBL" id="QPT09712.1"/>
    </source>
</evidence>
<dbReference type="AlphaFoldDB" id="A0A7T3AC01"/>
<evidence type="ECO:0000313" key="4">
    <source>
        <dbReference type="Proteomes" id="UP000594836"/>
    </source>
</evidence>
<dbReference type="Proteomes" id="UP000594836">
    <property type="component" value="Chromosome"/>
</dbReference>
<protein>
    <submittedName>
        <fullName evidence="3">Uncharacterized protein</fullName>
    </submittedName>
</protein>
<feature type="compositionally biased region" description="Basic residues" evidence="1">
    <location>
        <begin position="56"/>
        <end position="90"/>
    </location>
</feature>
<organism evidence="3 4">
    <name type="scientific">Sphingomonas paucimobilis</name>
    <name type="common">Pseudomonas paucimobilis</name>
    <dbReference type="NCBI Taxonomy" id="13689"/>
    <lineage>
        <taxon>Bacteria</taxon>
        <taxon>Pseudomonadati</taxon>
        <taxon>Pseudomonadota</taxon>
        <taxon>Alphaproteobacteria</taxon>
        <taxon>Sphingomonadales</taxon>
        <taxon>Sphingomonadaceae</taxon>
        <taxon>Sphingomonas</taxon>
    </lineage>
</organism>
<dbReference type="EMBL" id="CP065713">
    <property type="protein sequence ID" value="QPT09712.1"/>
    <property type="molecule type" value="Genomic_DNA"/>
</dbReference>
<keyword evidence="2" id="KW-0732">Signal</keyword>
<feature type="region of interest" description="Disordered" evidence="1">
    <location>
        <begin position="36"/>
        <end position="90"/>
    </location>
</feature>
<dbReference type="RefSeq" id="WP_197939211.1">
    <property type="nucleotide sequence ID" value="NZ_CP065713.1"/>
</dbReference>
<accession>A0A7T3AC01</accession>
<evidence type="ECO:0000256" key="2">
    <source>
        <dbReference type="SAM" id="SignalP"/>
    </source>
</evidence>
<sequence>MRMIRNLALAGAAMMGVVMSLPASSAIHHAIAPDMSGRTAGSARRAKRALASTPARYRRSRNAPHRRSLRANRLHVSRRTRRRHRRARAA</sequence>
<feature type="signal peptide" evidence="2">
    <location>
        <begin position="1"/>
        <end position="25"/>
    </location>
</feature>
<name>A0A7T3AC01_SPHPI</name>
<proteinExistence type="predicted"/>